<dbReference type="InterPro" id="IPR001853">
    <property type="entry name" value="DSBA-like_thioredoxin_dom"/>
</dbReference>
<organism evidence="2">
    <name type="scientific">marine metagenome</name>
    <dbReference type="NCBI Taxonomy" id="408172"/>
    <lineage>
        <taxon>unclassified sequences</taxon>
        <taxon>metagenomes</taxon>
        <taxon>ecological metagenomes</taxon>
    </lineage>
</organism>
<dbReference type="SUPFAM" id="SSF52833">
    <property type="entry name" value="Thioredoxin-like"/>
    <property type="match status" value="1"/>
</dbReference>
<protein>
    <recommendedName>
        <fullName evidence="1">DSBA-like thioredoxin domain-containing protein</fullName>
    </recommendedName>
</protein>
<proteinExistence type="predicted"/>
<dbReference type="PANTHER" id="PTHR13887">
    <property type="entry name" value="GLUTATHIONE S-TRANSFERASE KAPPA"/>
    <property type="match status" value="1"/>
</dbReference>
<name>A0A382EBL6_9ZZZZ</name>
<gene>
    <name evidence="2" type="ORF">METZ01_LOCUS200215</name>
</gene>
<evidence type="ECO:0000259" key="1">
    <source>
        <dbReference type="Pfam" id="PF01323"/>
    </source>
</evidence>
<dbReference type="EMBL" id="UINC01043390">
    <property type="protein sequence ID" value="SVB47361.1"/>
    <property type="molecule type" value="Genomic_DNA"/>
</dbReference>
<accession>A0A382EBL6</accession>
<evidence type="ECO:0000313" key="2">
    <source>
        <dbReference type="EMBL" id="SVB47361.1"/>
    </source>
</evidence>
<feature type="domain" description="DSBA-like thioredoxin" evidence="1">
    <location>
        <begin position="2"/>
        <end position="159"/>
    </location>
</feature>
<dbReference type="AlphaFoldDB" id="A0A382EBL6"/>
<dbReference type="Pfam" id="PF01323">
    <property type="entry name" value="DSBA"/>
    <property type="match status" value="1"/>
</dbReference>
<dbReference type="PANTHER" id="PTHR13887:SF41">
    <property type="entry name" value="THIOREDOXIN SUPERFAMILY PROTEIN"/>
    <property type="match status" value="1"/>
</dbReference>
<feature type="non-terminal residue" evidence="2">
    <location>
        <position position="1"/>
    </location>
</feature>
<reference evidence="2" key="1">
    <citation type="submission" date="2018-05" db="EMBL/GenBank/DDBJ databases">
        <authorList>
            <person name="Lanie J.A."/>
            <person name="Ng W.-L."/>
            <person name="Kazmierczak K.M."/>
            <person name="Andrzejewski T.M."/>
            <person name="Davidsen T.M."/>
            <person name="Wayne K.J."/>
            <person name="Tettelin H."/>
            <person name="Glass J.I."/>
            <person name="Rusch D."/>
            <person name="Podicherti R."/>
            <person name="Tsui H.-C.T."/>
            <person name="Winkler M.E."/>
        </authorList>
    </citation>
    <scope>NUCLEOTIDE SEQUENCE</scope>
</reference>
<dbReference type="Gene3D" id="3.40.30.10">
    <property type="entry name" value="Glutaredoxin"/>
    <property type="match status" value="1"/>
</dbReference>
<dbReference type="InterPro" id="IPR036249">
    <property type="entry name" value="Thioredoxin-like_sf"/>
</dbReference>
<dbReference type="GO" id="GO:0016491">
    <property type="term" value="F:oxidoreductase activity"/>
    <property type="evidence" value="ECO:0007669"/>
    <property type="project" value="InterPro"/>
</dbReference>
<sequence>VHFPLHPETPQEGRSLEELFAGRNVDMEAMYTRMKGLMDEEGLPYGKRSHTYNSRLAQELGKWADTQPGGEAIHDALYRAYFVDAVNVGDVDALLTIAGDVGLDVYAAREVLQSRSFSDAVDADWDLSRRYGVTGVPTFVAAQKAVVGAQPYEVLESLLREAGAELNS</sequence>